<feature type="region of interest" description="Disordered" evidence="7">
    <location>
        <begin position="1"/>
        <end position="36"/>
    </location>
</feature>
<feature type="region of interest" description="Disordered" evidence="7">
    <location>
        <begin position="2207"/>
        <end position="2226"/>
    </location>
</feature>
<dbReference type="PANTHER" id="PTHR13900:SF0">
    <property type="entry name" value="TRANSCRIPTION INITIATION FACTOR TFIID SUBUNIT 1"/>
    <property type="match status" value="1"/>
</dbReference>
<evidence type="ECO:0000256" key="3">
    <source>
        <dbReference type="ARBA" id="ARBA00023117"/>
    </source>
</evidence>
<dbReference type="OrthoDB" id="5752at2759"/>
<name>A0A368H187_ANCCA</name>
<evidence type="ECO:0000256" key="4">
    <source>
        <dbReference type="ARBA" id="ARBA00023242"/>
    </source>
</evidence>
<feature type="region of interest" description="Disordered" evidence="7">
    <location>
        <begin position="130"/>
        <end position="174"/>
    </location>
</feature>
<dbReference type="CDD" id="cd05511">
    <property type="entry name" value="Bromo_TFIID"/>
    <property type="match status" value="2"/>
</dbReference>
<evidence type="ECO:0000313" key="9">
    <source>
        <dbReference type="EMBL" id="RCN50382.1"/>
    </source>
</evidence>
<feature type="region of interest" description="Disordered" evidence="7">
    <location>
        <begin position="710"/>
        <end position="734"/>
    </location>
</feature>
<organism evidence="9 10">
    <name type="scientific">Ancylostoma caninum</name>
    <name type="common">Dog hookworm</name>
    <dbReference type="NCBI Taxonomy" id="29170"/>
    <lineage>
        <taxon>Eukaryota</taxon>
        <taxon>Metazoa</taxon>
        <taxon>Ecdysozoa</taxon>
        <taxon>Nematoda</taxon>
        <taxon>Chromadorea</taxon>
        <taxon>Rhabditida</taxon>
        <taxon>Rhabditina</taxon>
        <taxon>Rhabditomorpha</taxon>
        <taxon>Strongyloidea</taxon>
        <taxon>Ancylostomatidae</taxon>
        <taxon>Ancylostomatinae</taxon>
        <taxon>Ancylostoma</taxon>
    </lineage>
</organism>
<feature type="domain" description="Bromo" evidence="8">
    <location>
        <begin position="1904"/>
        <end position="1974"/>
    </location>
</feature>
<keyword evidence="6" id="KW-0175">Coiled coil</keyword>
<feature type="region of interest" description="Disordered" evidence="7">
    <location>
        <begin position="65"/>
        <end position="104"/>
    </location>
</feature>
<accession>A0A368H187</accession>
<dbReference type="InterPro" id="IPR001487">
    <property type="entry name" value="Bromodomain"/>
</dbReference>
<dbReference type="SMART" id="SM00297">
    <property type="entry name" value="BROMO"/>
    <property type="match status" value="2"/>
</dbReference>
<feature type="region of interest" description="Disordered" evidence="7">
    <location>
        <begin position="1573"/>
        <end position="1592"/>
    </location>
</feature>
<feature type="domain" description="Bromo" evidence="8">
    <location>
        <begin position="2026"/>
        <end position="2096"/>
    </location>
</feature>
<dbReference type="EMBL" id="JOJR01000024">
    <property type="protein sequence ID" value="RCN50382.1"/>
    <property type="molecule type" value="Genomic_DNA"/>
</dbReference>
<gene>
    <name evidence="9" type="ORF">ANCCAN_03608</name>
</gene>
<keyword evidence="3 5" id="KW-0103">Bromodomain</keyword>
<feature type="region of interest" description="Disordered" evidence="7">
    <location>
        <begin position="1780"/>
        <end position="1827"/>
    </location>
</feature>
<feature type="region of interest" description="Disordered" evidence="7">
    <location>
        <begin position="314"/>
        <end position="344"/>
    </location>
</feature>
<dbReference type="STRING" id="29170.A0A368H187"/>
<dbReference type="PANTHER" id="PTHR13900">
    <property type="entry name" value="TRANSCRIPTION INITIATION FACTOR TFIID"/>
    <property type="match status" value="1"/>
</dbReference>
<dbReference type="InterPro" id="IPR018359">
    <property type="entry name" value="Bromodomain_CS"/>
</dbReference>
<feature type="compositionally biased region" description="Basic and acidic residues" evidence="7">
    <location>
        <begin position="1802"/>
        <end position="1813"/>
    </location>
</feature>
<evidence type="ECO:0000256" key="1">
    <source>
        <dbReference type="ARBA" id="ARBA00004123"/>
    </source>
</evidence>
<dbReference type="GO" id="GO:0004402">
    <property type="term" value="F:histone acetyltransferase activity"/>
    <property type="evidence" value="ECO:0007669"/>
    <property type="project" value="InterPro"/>
</dbReference>
<evidence type="ECO:0000313" key="10">
    <source>
        <dbReference type="Proteomes" id="UP000252519"/>
    </source>
</evidence>
<proteinExistence type="inferred from homology"/>
<sequence length="2242" mass="255404">MASFMKMFKNKKGSNKENLPNMNRSALDSSSTTATDFVRHRSDAGVYTGESRRSREIHIPNPYSVVTAPKTTRGPRSCPGAPMDDRSFRNSVSHRGKPFNDRYSSLNSSLRYENVGRKRHEMYHHETILEYGSESANSSRESPPDVHGRKDVRRSQNQRYYSSALTDSTDDDDGANMQILQLEAKLKRAKELIRSTRRDMTERIEELQDEIERKSRDYDTLKWHYKQARRAIEDERKINARQSKKLQQAMEEVSRLKALLTEHSNDSSFLVPYCGGLPPMGYDSGAGEALCSLAEAQVDSVDDRLCALGDVHGDNVSEGLSSQTEHTTTRESTAEPAHKLENQDDMQDEVRVFRTAECDTPPPERPRAAGSPVEPLSSYVPLPDFTISNELVPQRSLSDTDIRTLVLQEEEKCEMRKDKEHLVGGTRSRSNSIRKDYDYYVRGYNEKMDEEGSVSSSDDETYRIIEKQLKKRGEVVRFQPPRVSVQAKHYKRFGKMERCALAEFDYLQDISTDVSALQSSPEAHHRMEVDETLVNGHAGTSSMVKEEQMEDEDWDPDEGMSEFYRNHPCARNEPYPSTSQTEFVREEDCFNPDDYVEVSVSKGPKTPFIPPSKRDDAPLASILNPQLDNIDPRRFFTDYEHNAVVRFSRIFAANIKSTSKAEIWWPSKTFHKKVNVEKPVKTEKKKLELTFAPDPPVEMLAPDEEALMLSSKTKANSSQASTSRAGDGQSEDTMAPWRAGPAKIWYDRAGVPSTASTYDYGLVKRRKASGVEREQPQRLLPAELIEWEDEIMIESDEFREEVLDELKYGVEPACGWVPTQYTRTYEQYMLAVKNDAFDLMFQPVQKGITPSPITLAPHPVNLSMIFSAFEDIVTEPSASHSLFPHDFVSQHEHRWEDDVILDPKHVDRITEPKVLSLDYLDDPLIYGMPDDRRPDDPMETPTNKPFDRKEHQFTKKSKMILGQVQQRQKQEEEEQMETSVAQMTDKDPFNLSNDDYYSPKAINKSGPAGNSMLIQHSIPAQNIHRTFFPTFLLPSKLRHFHRQPLSKRVIRQFNGRWVEIKKLTKYIKMKEEQREKQRCAEGGGDIFFMRDVADLSGRDGDLALLEYSEEHPPLLCQPGMASKIKNFYKKKPGKDVDPDFEYGDMAYLHTVPFLGQLQPGQAMQSVENNLFRAPIYRHSPQHNDYLLIRNRNGWFIRPCPPLFLVGQECPLYEVPSPNSKRATIFVRDFLLAFIYRLFWASEHRPRRLKMDDIKAAFPHYAESSVRKRLKQCSDFKRLGTGPDQNYWVLRPEFRLPSKEEVLAMVTPEMCCAQYSMLAAEQRLKDAGYGEKYFFTPENEDDSDDQVTIEDEIKCAPWNTTRAFLSSMRGKCLLDQTGIADPTGCGQGFSYVRVSQKPQKDDTPAMPKRLVTGTNADLRKLPLKEAKEICRDYGVREEEINALSRWEIIDVIRTLSTQAAKAKADSSGDHGNVSGMARFARGNIRFNFADMQEKYKKHCQHIFDLQNQTLANPEALSTDEGSSGEDSDNEELATRLETMLQANKGKKHISMSERARMEFENEEKERQDLKRMVHGDAPMKTEKDKKEATAEEKKNVSKIGEDLAASASKISGITANQKLKIYRTMKNPDGTESTRVEVVTRPQLIEAYTRIRMTKDENFIEVYAQMDEQFKEERRKQKRRLQDQLRRIRRNEEKGKTGHPPQRVVEKKPIPIKPNLQKMRCSACHGTGHMKTNKNCPLYGKDPSKTPVKDAGSGTSDGEEESTSLTGELVAVEGTKVKISRKVINSHDQSGKKKKTKGSLPRHLADEGRKRGDDSMCSSDAGGASPPMLVKQEREGEFDSDYEQSMTPVRPRLNAGAGVASAKRRISSLPEEDYLQGPHKSVQRIRADPKVTMGTLLTEIVNELKTIPGSEHLMFAVNAKKVKDYYDIIKNPMDLQKIKSKIADNKYELRQEFLLDVKRMLDNSRLYNGDNHVITDAAKKMFELASKRLVEKEQQLMKLEKAINPLLDDNDRVGFGFVLEKIVQACKNIPKSVPFHTRVDAKKVPFYYQKIARPMDLGTIEANVKAHRYVTVEEFRNDIHQIMINSEQYNGPAEKSSYTAKATEIVALADKMLAENSVQLSELEANINGFDLNIGEVEPEIEDAMANDGDVVNLLTVFVTFVFPEEMSDAEEGGVLVDDLALSGNEMEDEEMDESAWTSELLQSRMHSSGQLNNDLALSDSDDEERVEAIKRGDTADNLLDSF</sequence>
<dbReference type="SUPFAM" id="SSF47370">
    <property type="entry name" value="Bromodomain"/>
    <property type="match status" value="2"/>
</dbReference>
<dbReference type="Pfam" id="PF12157">
    <property type="entry name" value="DUF3591"/>
    <property type="match status" value="1"/>
</dbReference>
<dbReference type="GO" id="GO:0005669">
    <property type="term" value="C:transcription factor TFIID complex"/>
    <property type="evidence" value="ECO:0007669"/>
    <property type="project" value="InterPro"/>
</dbReference>
<dbReference type="InterPro" id="IPR036427">
    <property type="entry name" value="Bromodomain-like_sf"/>
</dbReference>
<dbReference type="GO" id="GO:0017025">
    <property type="term" value="F:TBP-class protein binding"/>
    <property type="evidence" value="ECO:0007669"/>
    <property type="project" value="InterPro"/>
</dbReference>
<feature type="region of interest" description="Disordered" evidence="7">
    <location>
        <begin position="926"/>
        <end position="1003"/>
    </location>
</feature>
<dbReference type="FunFam" id="1.20.920.10:FF:000066">
    <property type="entry name" value="Transcription initiation factor TFIID subunit 1"/>
    <property type="match status" value="1"/>
</dbReference>
<keyword evidence="10" id="KW-1185">Reference proteome</keyword>
<feature type="region of interest" description="Disordered" evidence="7">
    <location>
        <begin position="1726"/>
        <end position="1768"/>
    </location>
</feature>
<feature type="compositionally biased region" description="Basic and acidic residues" evidence="7">
    <location>
        <begin position="327"/>
        <end position="344"/>
    </location>
</feature>
<dbReference type="InterPro" id="IPR022591">
    <property type="entry name" value="TAF1_HAT_dom"/>
</dbReference>
<dbReference type="InterPro" id="IPR040240">
    <property type="entry name" value="TAF1"/>
</dbReference>
<dbReference type="GO" id="GO:0016251">
    <property type="term" value="F:RNA polymerase II general transcription initiation factor activity"/>
    <property type="evidence" value="ECO:0007669"/>
    <property type="project" value="InterPro"/>
</dbReference>
<feature type="compositionally biased region" description="Polar residues" evidence="7">
    <location>
        <begin position="710"/>
        <end position="724"/>
    </location>
</feature>
<feature type="region of interest" description="Disordered" evidence="7">
    <location>
        <begin position="1671"/>
        <end position="1704"/>
    </location>
</feature>
<evidence type="ECO:0000256" key="2">
    <source>
        <dbReference type="ARBA" id="ARBA00009064"/>
    </source>
</evidence>
<keyword evidence="4" id="KW-0539">Nucleus</keyword>
<dbReference type="PRINTS" id="PR00503">
    <property type="entry name" value="BROMODOMAIN"/>
</dbReference>
<dbReference type="PROSITE" id="PS50014">
    <property type="entry name" value="BROMODOMAIN_2"/>
    <property type="match status" value="2"/>
</dbReference>
<evidence type="ECO:0000256" key="7">
    <source>
        <dbReference type="SAM" id="MobiDB-lite"/>
    </source>
</evidence>
<evidence type="ECO:0000256" key="5">
    <source>
        <dbReference type="PROSITE-ProRule" id="PRU00035"/>
    </source>
</evidence>
<feature type="coiled-coil region" evidence="6">
    <location>
        <begin position="179"/>
        <end position="266"/>
    </location>
</feature>
<dbReference type="GO" id="GO:0051123">
    <property type="term" value="P:RNA polymerase II preinitiation complex assembly"/>
    <property type="evidence" value="ECO:0007669"/>
    <property type="project" value="TreeGrafter"/>
</dbReference>
<dbReference type="Proteomes" id="UP000252519">
    <property type="component" value="Unassembled WGS sequence"/>
</dbReference>
<dbReference type="Pfam" id="PF00439">
    <property type="entry name" value="Bromodomain"/>
    <property type="match status" value="2"/>
</dbReference>
<dbReference type="Gene3D" id="1.20.920.10">
    <property type="entry name" value="Bromodomain-like"/>
    <property type="match status" value="2"/>
</dbReference>
<evidence type="ECO:0000256" key="6">
    <source>
        <dbReference type="SAM" id="Coils"/>
    </source>
</evidence>
<dbReference type="PROSITE" id="PS00633">
    <property type="entry name" value="BROMODOMAIN_1"/>
    <property type="match status" value="2"/>
</dbReference>
<protein>
    <recommendedName>
        <fullName evidence="8">Bromo domain-containing protein</fullName>
    </recommendedName>
</protein>
<feature type="compositionally biased region" description="Basic and acidic residues" evidence="7">
    <location>
        <begin position="1671"/>
        <end position="1695"/>
    </location>
</feature>
<comment type="caution">
    <text evidence="9">The sequence shown here is derived from an EMBL/GenBank/DDBJ whole genome shotgun (WGS) entry which is preliminary data.</text>
</comment>
<comment type="subcellular location">
    <subcellularLocation>
        <location evidence="1">Nucleus</location>
    </subcellularLocation>
</comment>
<comment type="similarity">
    <text evidence="2">Belongs to the TAF1 family.</text>
</comment>
<feature type="compositionally biased region" description="Polar residues" evidence="7">
    <location>
        <begin position="155"/>
        <end position="165"/>
    </location>
</feature>
<evidence type="ECO:0000259" key="8">
    <source>
        <dbReference type="PROSITE" id="PS50014"/>
    </source>
</evidence>
<feature type="compositionally biased region" description="Low complexity" evidence="7">
    <location>
        <begin position="25"/>
        <end position="36"/>
    </location>
</feature>
<reference evidence="9 10" key="1">
    <citation type="submission" date="2014-10" db="EMBL/GenBank/DDBJ databases">
        <title>Draft genome of the hookworm Ancylostoma caninum.</title>
        <authorList>
            <person name="Mitreva M."/>
        </authorList>
    </citation>
    <scope>NUCLEOTIDE SEQUENCE [LARGE SCALE GENOMIC DNA]</scope>
    <source>
        <strain evidence="9 10">Baltimore</strain>
    </source>
</reference>